<name>A0A9W4NTZ1_9EURO</name>
<comment type="caution">
    <text evidence="8">The sequence shown here is derived from an EMBL/GenBank/DDBJ whole genome shotgun (WGS) entry which is preliminary data.</text>
</comment>
<dbReference type="EMBL" id="CAJVPG010000422">
    <property type="protein sequence ID" value="CAG8406789.1"/>
    <property type="molecule type" value="Genomic_DNA"/>
</dbReference>
<evidence type="ECO:0000256" key="3">
    <source>
        <dbReference type="ARBA" id="ARBA00024226"/>
    </source>
</evidence>
<organism evidence="8 9">
    <name type="scientific">Penicillium salamii</name>
    <dbReference type="NCBI Taxonomy" id="1612424"/>
    <lineage>
        <taxon>Eukaryota</taxon>
        <taxon>Fungi</taxon>
        <taxon>Dikarya</taxon>
        <taxon>Ascomycota</taxon>
        <taxon>Pezizomycotina</taxon>
        <taxon>Eurotiomycetes</taxon>
        <taxon>Eurotiomycetidae</taxon>
        <taxon>Eurotiales</taxon>
        <taxon>Aspergillaceae</taxon>
        <taxon>Penicillium</taxon>
    </lineage>
</organism>
<dbReference type="Pfam" id="PF00171">
    <property type="entry name" value="Aldedh"/>
    <property type="match status" value="2"/>
</dbReference>
<dbReference type="PROSITE" id="PS00070">
    <property type="entry name" value="ALDEHYDE_DEHYDR_CYS"/>
    <property type="match status" value="1"/>
</dbReference>
<keyword evidence="9" id="KW-1185">Reference proteome</keyword>
<keyword evidence="2 6" id="KW-0560">Oxidoreductase</keyword>
<dbReference type="AlphaFoldDB" id="A0A9W4NTZ1"/>
<evidence type="ECO:0000256" key="5">
    <source>
        <dbReference type="PROSITE-ProRule" id="PRU10007"/>
    </source>
</evidence>
<protein>
    <recommendedName>
        <fullName evidence="3">aldehyde dehydrogenase (NAD(+))</fullName>
        <ecNumber evidence="3">1.2.1.3</ecNumber>
    </recommendedName>
</protein>
<dbReference type="InterPro" id="IPR015590">
    <property type="entry name" value="Aldehyde_DH_dom"/>
</dbReference>
<dbReference type="Gene3D" id="3.40.605.10">
    <property type="entry name" value="Aldehyde Dehydrogenase, Chain A, domain 1"/>
    <property type="match status" value="2"/>
</dbReference>
<dbReference type="SUPFAM" id="SSF53720">
    <property type="entry name" value="ALDH-like"/>
    <property type="match status" value="1"/>
</dbReference>
<evidence type="ECO:0000313" key="8">
    <source>
        <dbReference type="EMBL" id="CAG8406789.1"/>
    </source>
</evidence>
<dbReference type="FunFam" id="3.40.605.10:FF:000007">
    <property type="entry name" value="NAD/NADP-dependent betaine aldehyde dehydrogenase"/>
    <property type="match status" value="1"/>
</dbReference>
<evidence type="ECO:0000256" key="6">
    <source>
        <dbReference type="RuleBase" id="RU003345"/>
    </source>
</evidence>
<reference evidence="8" key="1">
    <citation type="submission" date="2021-07" db="EMBL/GenBank/DDBJ databases">
        <authorList>
            <person name="Branca A.L. A."/>
        </authorList>
    </citation>
    <scope>NUCLEOTIDE SEQUENCE</scope>
</reference>
<dbReference type="InterPro" id="IPR016160">
    <property type="entry name" value="Ald_DH_CS_CYS"/>
</dbReference>
<evidence type="ECO:0000256" key="1">
    <source>
        <dbReference type="ARBA" id="ARBA00009986"/>
    </source>
</evidence>
<dbReference type="Proteomes" id="UP001152649">
    <property type="component" value="Unassembled WGS sequence"/>
</dbReference>
<dbReference type="GO" id="GO:0004029">
    <property type="term" value="F:aldehyde dehydrogenase (NAD+) activity"/>
    <property type="evidence" value="ECO:0007669"/>
    <property type="project" value="UniProtKB-EC"/>
</dbReference>
<accession>A0A9W4NTZ1</accession>
<dbReference type="InterPro" id="IPR016162">
    <property type="entry name" value="Ald_DH_N"/>
</dbReference>
<gene>
    <name evidence="8" type="ORF">PSALAMII_LOCUS8375</name>
</gene>
<feature type="domain" description="Aldehyde dehydrogenase" evidence="7">
    <location>
        <begin position="308"/>
        <end position="501"/>
    </location>
</feature>
<dbReference type="OrthoDB" id="310895at2759"/>
<comment type="catalytic activity">
    <reaction evidence="4">
        <text>an aldehyde + NAD(+) + H2O = a carboxylate + NADH + 2 H(+)</text>
        <dbReference type="Rhea" id="RHEA:16185"/>
        <dbReference type="ChEBI" id="CHEBI:15377"/>
        <dbReference type="ChEBI" id="CHEBI:15378"/>
        <dbReference type="ChEBI" id="CHEBI:17478"/>
        <dbReference type="ChEBI" id="CHEBI:29067"/>
        <dbReference type="ChEBI" id="CHEBI:57540"/>
        <dbReference type="ChEBI" id="CHEBI:57945"/>
        <dbReference type="EC" id="1.2.1.3"/>
    </reaction>
</comment>
<dbReference type="Gene3D" id="3.40.309.10">
    <property type="entry name" value="Aldehyde Dehydrogenase, Chain A, domain 2"/>
    <property type="match status" value="1"/>
</dbReference>
<feature type="active site" evidence="5">
    <location>
        <position position="267"/>
    </location>
</feature>
<dbReference type="PROSITE" id="PS00687">
    <property type="entry name" value="ALDEHYDE_DEHYDR_GLU"/>
    <property type="match status" value="1"/>
</dbReference>
<proteinExistence type="inferred from homology"/>
<sequence length="514" mass="55833">MSDQFDDQKGLLSSPIPVTFSKIYLNGAYSTPNSPNTFSLLNPKDNTLVANQIPVADNVDVDIAVAAAEAAFKGPWANFSAAERSSCFYRLVDLLEDELPRILHLDSLTTGNPVSLIPTRERNYIRNCLLYYAGWTDKQRGDYFPDDDGFVKLVRHEPLGVCVAINPYNSPVASLFIKAAPCLATGNVLIVKPSEKSPLGSLAVAPLFEKAGFPPGVIQVLTGDGSTGALLASHMRVRKISFTGSVATGKKIQVAAAQSNLKRVTLELGGKSPAIIFDDADIENAVTWYFTQISSIPVARVVRLTTCRAVNGILARTGQVCVAASRVYVQRAISSRFIELYCAAMRNAVNDIGDPQNFKYKFGPLVDSASYEKVQEMIARAKTESELVVGGGRIGEQGLFLEPTVFLNPKPDAQIYKDEVFGPVSVIKTFDTEEEVVELSNDTEYGLMAGIFTRDISRAMRLSVAIESGVVGINCVSMMNIQVPFGGKKQSGTGREFGEYVRDPAIQFPKTVEL</sequence>
<evidence type="ECO:0000313" key="9">
    <source>
        <dbReference type="Proteomes" id="UP001152649"/>
    </source>
</evidence>
<dbReference type="InterPro" id="IPR016163">
    <property type="entry name" value="Ald_DH_C"/>
</dbReference>
<feature type="domain" description="Aldehyde dehydrogenase" evidence="7">
    <location>
        <begin position="33"/>
        <end position="292"/>
    </location>
</feature>
<dbReference type="PANTHER" id="PTHR11699">
    <property type="entry name" value="ALDEHYDE DEHYDROGENASE-RELATED"/>
    <property type="match status" value="1"/>
</dbReference>
<comment type="similarity">
    <text evidence="1 6">Belongs to the aldehyde dehydrogenase family.</text>
</comment>
<evidence type="ECO:0000256" key="4">
    <source>
        <dbReference type="ARBA" id="ARBA00049194"/>
    </source>
</evidence>
<evidence type="ECO:0000256" key="2">
    <source>
        <dbReference type="ARBA" id="ARBA00023002"/>
    </source>
</evidence>
<dbReference type="InterPro" id="IPR016161">
    <property type="entry name" value="Ald_DH/histidinol_DH"/>
</dbReference>
<evidence type="ECO:0000259" key="7">
    <source>
        <dbReference type="Pfam" id="PF00171"/>
    </source>
</evidence>
<dbReference type="EC" id="1.2.1.3" evidence="3"/>
<dbReference type="InterPro" id="IPR029510">
    <property type="entry name" value="Ald_DH_CS_GLU"/>
</dbReference>